<organism evidence="2 4">
    <name type="scientific">Photobacterium phosphoreum</name>
    <dbReference type="NCBI Taxonomy" id="659"/>
    <lineage>
        <taxon>Bacteria</taxon>
        <taxon>Pseudomonadati</taxon>
        <taxon>Pseudomonadota</taxon>
        <taxon>Gammaproteobacteria</taxon>
        <taxon>Vibrionales</taxon>
        <taxon>Vibrionaceae</taxon>
        <taxon>Photobacterium</taxon>
    </lineage>
</organism>
<dbReference type="EMBL" id="PYMP01000006">
    <property type="protein sequence ID" value="PSU52666.1"/>
    <property type="molecule type" value="Genomic_DNA"/>
</dbReference>
<comment type="caution">
    <text evidence="2">The sequence shown here is derived from an EMBL/GenBank/DDBJ whole genome shotgun (WGS) entry which is preliminary data.</text>
</comment>
<sequence length="119" mass="13499">MNRLVTVGILGTSLVYNCFAYANVKVKTAHELAIFRLGYIHSITPFDLKKPTNELQTIANMYALDYVIQALPDEIEQKYYALPGITQKNIAFEYCKAYSIQKNIKIEAASILNDILSIY</sequence>
<accession>A0A2T3JU05</accession>
<gene>
    <name evidence="2" type="ORF">C9J18_08950</name>
    <name evidence="1" type="ORF">CTM96_07890</name>
</gene>
<dbReference type="Proteomes" id="UP000241618">
    <property type="component" value="Unassembled WGS sequence"/>
</dbReference>
<evidence type="ECO:0000313" key="1">
    <source>
        <dbReference type="EMBL" id="PSU26022.1"/>
    </source>
</evidence>
<reference evidence="3 4" key="1">
    <citation type="submission" date="2018-03" db="EMBL/GenBank/DDBJ databases">
        <title>Whole genome sequencing of Histamine producing bacteria.</title>
        <authorList>
            <person name="Butler K."/>
        </authorList>
    </citation>
    <scope>NUCLEOTIDE SEQUENCE [LARGE SCALE GENOMIC DNA]</scope>
    <source>
        <strain evidence="2 4">FS-6.1</strain>
        <strain evidence="1 3">FS-6.2</strain>
    </source>
</reference>
<dbReference type="EMBL" id="PYMO01000005">
    <property type="protein sequence ID" value="PSU26022.1"/>
    <property type="molecule type" value="Genomic_DNA"/>
</dbReference>
<proteinExistence type="predicted"/>
<evidence type="ECO:0000313" key="2">
    <source>
        <dbReference type="EMBL" id="PSU52666.1"/>
    </source>
</evidence>
<evidence type="ECO:0000313" key="4">
    <source>
        <dbReference type="Proteomes" id="UP000241618"/>
    </source>
</evidence>
<dbReference type="RefSeq" id="WP_107189660.1">
    <property type="nucleotide sequence ID" value="NZ_PYMN01000007.1"/>
</dbReference>
<name>A0A2T3JU05_PHOPO</name>
<keyword evidence="3" id="KW-1185">Reference proteome</keyword>
<dbReference type="Proteomes" id="UP000241405">
    <property type="component" value="Unassembled WGS sequence"/>
</dbReference>
<evidence type="ECO:0000313" key="3">
    <source>
        <dbReference type="Proteomes" id="UP000241405"/>
    </source>
</evidence>
<dbReference type="AlphaFoldDB" id="A0A2T3JU05"/>
<protein>
    <submittedName>
        <fullName evidence="2">Uncharacterized protein</fullName>
    </submittedName>
</protein>